<organism evidence="5 6">
    <name type="scientific">Halohasta litorea</name>
    <dbReference type="NCBI Taxonomy" id="869891"/>
    <lineage>
        <taxon>Archaea</taxon>
        <taxon>Methanobacteriati</taxon>
        <taxon>Methanobacteriota</taxon>
        <taxon>Stenosarchaea group</taxon>
        <taxon>Halobacteria</taxon>
        <taxon>Halobacteriales</taxon>
        <taxon>Haloferacaceae</taxon>
        <taxon>Halohasta</taxon>
    </lineage>
</organism>
<keyword evidence="1" id="KW-0805">Transcription regulation</keyword>
<evidence type="ECO:0000256" key="1">
    <source>
        <dbReference type="ARBA" id="ARBA00023015"/>
    </source>
</evidence>
<sequence length="218" mass="24679">MRYLTVLVKPNEDGTFHPLGEELSADPSIKRRAIHYVELLADETVLLFAEASGSQERYKQIMEDSPHVISYLTAGEDRWMAVSQFDATEAVRQALELQRKSILAIDTPIRFTSEDHLKVTYLGSDEIFKQLYETLQGVDYAEFEIHETGDYDSIGPSYSNIITSRQEEMLEAAVDLGYYSEPRQGSLEDIAEVVGIAPGTVGEHLRKVEERVFSEMVH</sequence>
<comment type="caution">
    <text evidence="5">The sequence shown here is derived from an EMBL/GenBank/DDBJ whole genome shotgun (WGS) entry which is preliminary data.</text>
</comment>
<dbReference type="InterPro" id="IPR056493">
    <property type="entry name" value="HVO_0513_N"/>
</dbReference>
<keyword evidence="6" id="KW-1185">Reference proteome</keyword>
<proteinExistence type="predicted"/>
<dbReference type="Pfam" id="PF24278">
    <property type="entry name" value="HVO_0513_N"/>
    <property type="match status" value="1"/>
</dbReference>
<evidence type="ECO:0000313" key="5">
    <source>
        <dbReference type="EMBL" id="MFD1643983.1"/>
    </source>
</evidence>
<accession>A0ABD6DEU3</accession>
<reference evidence="5 6" key="1">
    <citation type="journal article" date="2019" name="Int. J. Syst. Evol. Microbiol.">
        <title>The Global Catalogue of Microorganisms (GCM) 10K type strain sequencing project: providing services to taxonomists for standard genome sequencing and annotation.</title>
        <authorList>
            <consortium name="The Broad Institute Genomics Platform"/>
            <consortium name="The Broad Institute Genome Sequencing Center for Infectious Disease"/>
            <person name="Wu L."/>
            <person name="Ma J."/>
        </authorList>
    </citation>
    <scope>NUCLEOTIDE SEQUENCE [LARGE SCALE GENOMIC DNA]</scope>
    <source>
        <strain evidence="5 6">CGMCC 1.10593</strain>
    </source>
</reference>
<dbReference type="Pfam" id="PF04967">
    <property type="entry name" value="HTH_10"/>
    <property type="match status" value="1"/>
</dbReference>
<feature type="domain" description="HTH bat-type" evidence="3">
    <location>
        <begin position="162"/>
        <end position="213"/>
    </location>
</feature>
<evidence type="ECO:0000259" key="4">
    <source>
        <dbReference type="Pfam" id="PF24278"/>
    </source>
</evidence>
<keyword evidence="2" id="KW-0804">Transcription</keyword>
<dbReference type="PANTHER" id="PTHR34236:SF1">
    <property type="entry name" value="DIMETHYL SULFOXIDE REDUCTASE TRANSCRIPTIONAL ACTIVATOR"/>
    <property type="match status" value="1"/>
</dbReference>
<dbReference type="RefSeq" id="WP_256397914.1">
    <property type="nucleotide sequence ID" value="NZ_JANHDJ010000018.1"/>
</dbReference>
<evidence type="ECO:0000313" key="6">
    <source>
        <dbReference type="Proteomes" id="UP001597052"/>
    </source>
</evidence>
<dbReference type="InterPro" id="IPR007050">
    <property type="entry name" value="HTH_bacterioopsin"/>
</dbReference>
<feature type="domain" description="HVO-0513-like N-terminal" evidence="4">
    <location>
        <begin position="17"/>
        <end position="151"/>
    </location>
</feature>
<evidence type="ECO:0000256" key="2">
    <source>
        <dbReference type="ARBA" id="ARBA00023163"/>
    </source>
</evidence>
<evidence type="ECO:0000259" key="3">
    <source>
        <dbReference type="Pfam" id="PF04967"/>
    </source>
</evidence>
<gene>
    <name evidence="5" type="ORF">ACFSBW_19270</name>
</gene>
<dbReference type="PANTHER" id="PTHR34236">
    <property type="entry name" value="DIMETHYL SULFOXIDE REDUCTASE TRANSCRIPTIONAL ACTIVATOR"/>
    <property type="match status" value="1"/>
</dbReference>
<dbReference type="Proteomes" id="UP001597052">
    <property type="component" value="Unassembled WGS sequence"/>
</dbReference>
<protein>
    <submittedName>
        <fullName evidence="5">Helix-turn-helix domain-containing protein</fullName>
    </submittedName>
</protein>
<dbReference type="EMBL" id="JBHUDM010000016">
    <property type="protein sequence ID" value="MFD1643983.1"/>
    <property type="molecule type" value="Genomic_DNA"/>
</dbReference>
<dbReference type="AlphaFoldDB" id="A0ABD6DEU3"/>
<name>A0ABD6DEU3_9EURY</name>